<dbReference type="PROSITE" id="PS01359">
    <property type="entry name" value="ZF_PHD_1"/>
    <property type="match status" value="1"/>
</dbReference>
<dbReference type="InterPro" id="IPR001965">
    <property type="entry name" value="Znf_PHD"/>
</dbReference>
<feature type="compositionally biased region" description="Basic and acidic residues" evidence="8">
    <location>
        <begin position="475"/>
        <end position="508"/>
    </location>
</feature>
<proteinExistence type="inferred from homology"/>
<feature type="region of interest" description="Disordered" evidence="8">
    <location>
        <begin position="464"/>
        <end position="546"/>
    </location>
</feature>
<dbReference type="AlphaFoldDB" id="A0A9P5XPG8"/>
<evidence type="ECO:0000256" key="2">
    <source>
        <dbReference type="ARBA" id="ARBA00011050"/>
    </source>
</evidence>
<dbReference type="GO" id="GO:0008270">
    <property type="term" value="F:zinc ion binding"/>
    <property type="evidence" value="ECO:0007669"/>
    <property type="project" value="UniProtKB-KW"/>
</dbReference>
<name>A0A9P5XPG8_9AGAR</name>
<dbReference type="PROSITE" id="PS50016">
    <property type="entry name" value="ZF_PHD_2"/>
    <property type="match status" value="1"/>
</dbReference>
<dbReference type="GO" id="GO:0001139">
    <property type="term" value="F:RNA polymerase II complex recruiting activity"/>
    <property type="evidence" value="ECO:0007669"/>
    <property type="project" value="TreeGrafter"/>
</dbReference>
<feature type="domain" description="TFIIS central" evidence="10">
    <location>
        <begin position="293"/>
        <end position="455"/>
    </location>
</feature>
<evidence type="ECO:0000256" key="5">
    <source>
        <dbReference type="ARBA" id="ARBA00022771"/>
    </source>
</evidence>
<reference evidence="11" key="1">
    <citation type="submission" date="2020-11" db="EMBL/GenBank/DDBJ databases">
        <authorList>
            <consortium name="DOE Joint Genome Institute"/>
            <person name="Ahrendt S."/>
            <person name="Riley R."/>
            <person name="Andreopoulos W."/>
            <person name="Labutti K."/>
            <person name="Pangilinan J."/>
            <person name="Ruiz-Duenas F.J."/>
            <person name="Barrasa J.M."/>
            <person name="Sanchez-Garcia M."/>
            <person name="Camarero S."/>
            <person name="Miyauchi S."/>
            <person name="Serrano A."/>
            <person name="Linde D."/>
            <person name="Babiker R."/>
            <person name="Drula E."/>
            <person name="Ayuso-Fernandez I."/>
            <person name="Pacheco R."/>
            <person name="Padilla G."/>
            <person name="Ferreira P."/>
            <person name="Barriuso J."/>
            <person name="Kellner H."/>
            <person name="Castanera R."/>
            <person name="Alfaro M."/>
            <person name="Ramirez L."/>
            <person name="Pisabarro A.G."/>
            <person name="Kuo A."/>
            <person name="Tritt A."/>
            <person name="Lipzen A."/>
            <person name="He G."/>
            <person name="Yan M."/>
            <person name="Ng V."/>
            <person name="Cullen D."/>
            <person name="Martin F."/>
            <person name="Rosso M.-N."/>
            <person name="Henrissat B."/>
            <person name="Hibbett D."/>
            <person name="Martinez A.T."/>
            <person name="Grigoriev I.V."/>
        </authorList>
    </citation>
    <scope>NUCLEOTIDE SEQUENCE</scope>
    <source>
        <strain evidence="11">MF-IS2</strain>
    </source>
</reference>
<dbReference type="PANTHER" id="PTHR11477">
    <property type="entry name" value="TRANSCRIPTION FACTOR S-II ZINC FINGER DOMAIN-CONTAINING PROTEIN"/>
    <property type="match status" value="1"/>
</dbReference>
<feature type="compositionally biased region" description="Pro residues" evidence="8">
    <location>
        <begin position="979"/>
        <end position="999"/>
    </location>
</feature>
<dbReference type="PROSITE" id="PS51321">
    <property type="entry name" value="TFIIS_CENTRAL"/>
    <property type="match status" value="1"/>
</dbReference>
<evidence type="ECO:0000313" key="12">
    <source>
        <dbReference type="Proteomes" id="UP000807342"/>
    </source>
</evidence>
<dbReference type="PANTHER" id="PTHR11477:SF11">
    <property type="entry name" value="TRANSCRIPTION FACTOR BYE1"/>
    <property type="match status" value="1"/>
</dbReference>
<feature type="region of interest" description="Disordered" evidence="8">
    <location>
        <begin position="1"/>
        <end position="78"/>
    </location>
</feature>
<sequence length="1217" mass="131698">MSTRARTRAAAAAAAASSSTAPQTPSHPTPKPKIHSTRKSTATVASVKQEQPQSTDLSEKENIKTLTPSTRASAPKKSRSKTPKVAYCTCSRGDDGSPMIRCAECKIWYHFICVDLSEREAEEINVYICSPCTRSTGRKTTMAWEGPEALEDCGSDVETIVPKTVSAKPKKPTITVSTKVSLPTPPPPRSATVESDNDTGDEYIADEENKGPKGKRRLRGPSSSTESETESDEGATTNKRRTKQRKISRSQTPVSPVLHSASTKLRLKRKQSVSEAQTPNKRKRSDTATEDPARKYCLGKLEEIFRDVFFRYPHVRAQAEPEGGEEQEKKPGVGGIVWKKLEEMTDEEKEVLTNESKQFAAELEQCMFDIYSEPDRSNAPHAGGKYKDRFRMLHFNLSKPDRIVIHQRITTGTITPKEISLMSSTDLADEETKQHIKIAEKESLEQTILQKPVVPRAKITHKGLQDIEDVNGDQARAREIERQREREEEEERRERERRERLKAVEKQQRQRTQSLSVPPESPVVPSHSPITDAGAAGWGAPPPVPAHILQQHQHQGNDDILNSSMFTHSISDVAMTAPEPELNLADLINIDEDGTDQEGAGPTGISGPSDASAEGAVDSVVALPQPLDQPLEPDGSVSDKPPGVHHTISGLPQLTASPSTPTTPAGVSPFSATRQRGLSFDLNSLWSGPKDDDISGTPKSPPRSTPDPASDKQEPSAGPVAGMKGMVMEPEPMEVANDDDFDMFLEEKEEDVVDRSATAGTTEAEAAVIQDPEAVFEAAPHCWTGKIHMPLDSAAPQSTTVFARQIGGRVLSSQSLWWKTLFPSEDMRIDGRVATKSSSEFLTQVRLNPTKELIAVAFSPVSQDLTTDFSALTDYLKSRDRHGLIFPWGQRPKDWCPGRELYLIPLLASEPLPEYLELLDDLIIPKTRKVDYMIGIWILGKGKLNSAPPQPPESTPTPAAASSAGPSTPSVSHPNPSMFLPPPGASLSPPVAPPPPGVPPAGTGSAPSQSALPPHVDSTALAAEVASLTPEQIQTLLRTLASSNLPINIPIPGGGPGGPASAPQIPSIPGQPLHGAPSHPQPLPLPHQWPSFPISSGAPLPAPPGGYPPASAYGHPPVLQTQYAQQPHHGPTDHERRDSYPPLHSHHAGGRGGGDRDRERGGSWRGGAGGGRDSRHQQYRGGGRGKHRGGGSQRSVDSGWPRRQRNDDAGGSPNRRW</sequence>
<dbReference type="SMART" id="SM00249">
    <property type="entry name" value="PHD"/>
    <property type="match status" value="1"/>
</dbReference>
<dbReference type="Gene3D" id="3.30.40.10">
    <property type="entry name" value="Zinc/RING finger domain, C3HC4 (zinc finger)"/>
    <property type="match status" value="1"/>
</dbReference>
<feature type="compositionally biased region" description="Low complexity" evidence="8">
    <location>
        <begin position="956"/>
        <end position="972"/>
    </location>
</feature>
<protein>
    <recommendedName>
        <fullName evidence="3">Transcription factor BYE1</fullName>
    </recommendedName>
</protein>
<dbReference type="InterPro" id="IPR012921">
    <property type="entry name" value="SPOC_C"/>
</dbReference>
<accession>A0A9P5XPG8</accession>
<dbReference type="InterPro" id="IPR019787">
    <property type="entry name" value="Znf_PHD-finger"/>
</dbReference>
<feature type="compositionally biased region" description="Acidic residues" evidence="8">
    <location>
        <begin position="195"/>
        <end position="206"/>
    </location>
</feature>
<dbReference type="InterPro" id="IPR003618">
    <property type="entry name" value="TFIIS_cen_dom"/>
</dbReference>
<comment type="caution">
    <text evidence="11">The sequence shown here is derived from an EMBL/GenBank/DDBJ whole genome shotgun (WGS) entry which is preliminary data.</text>
</comment>
<feature type="compositionally biased region" description="Basic residues" evidence="8">
    <location>
        <begin position="238"/>
        <end position="248"/>
    </location>
</feature>
<dbReference type="GO" id="GO:0000977">
    <property type="term" value="F:RNA polymerase II transcription regulatory region sequence-specific DNA binding"/>
    <property type="evidence" value="ECO:0007669"/>
    <property type="project" value="TreeGrafter"/>
</dbReference>
<evidence type="ECO:0000256" key="1">
    <source>
        <dbReference type="ARBA" id="ARBA00002311"/>
    </source>
</evidence>
<feature type="region of interest" description="Disordered" evidence="8">
    <location>
        <begin position="592"/>
        <end position="724"/>
    </location>
</feature>
<keyword evidence="5 7" id="KW-0863">Zinc-finger</keyword>
<keyword evidence="12" id="KW-1185">Reference proteome</keyword>
<feature type="compositionally biased region" description="Low complexity" evidence="8">
    <location>
        <begin position="655"/>
        <end position="665"/>
    </location>
</feature>
<feature type="compositionally biased region" description="Polar residues" evidence="8">
    <location>
        <begin position="670"/>
        <end position="686"/>
    </location>
</feature>
<dbReference type="InterPro" id="IPR013083">
    <property type="entry name" value="Znf_RING/FYVE/PHD"/>
</dbReference>
<dbReference type="SMART" id="SM00510">
    <property type="entry name" value="TFS2M"/>
    <property type="match status" value="1"/>
</dbReference>
<dbReference type="Pfam" id="PF00628">
    <property type="entry name" value="PHD"/>
    <property type="match status" value="1"/>
</dbReference>
<feature type="compositionally biased region" description="Low complexity" evidence="8">
    <location>
        <begin position="1088"/>
        <end position="1099"/>
    </location>
</feature>
<feature type="region of interest" description="Disordered" evidence="8">
    <location>
        <begin position="1050"/>
        <end position="1217"/>
    </location>
</feature>
<organism evidence="11 12">
    <name type="scientific">Macrolepiota fuliginosa MF-IS2</name>
    <dbReference type="NCBI Taxonomy" id="1400762"/>
    <lineage>
        <taxon>Eukaryota</taxon>
        <taxon>Fungi</taxon>
        <taxon>Dikarya</taxon>
        <taxon>Basidiomycota</taxon>
        <taxon>Agaricomycotina</taxon>
        <taxon>Agaricomycetes</taxon>
        <taxon>Agaricomycetidae</taxon>
        <taxon>Agaricales</taxon>
        <taxon>Agaricineae</taxon>
        <taxon>Agaricaceae</taxon>
        <taxon>Macrolepiota</taxon>
    </lineage>
</organism>
<evidence type="ECO:0000259" key="10">
    <source>
        <dbReference type="PROSITE" id="PS51321"/>
    </source>
</evidence>
<evidence type="ECO:0000259" key="9">
    <source>
        <dbReference type="PROSITE" id="PS50016"/>
    </source>
</evidence>
<evidence type="ECO:0000256" key="3">
    <source>
        <dbReference type="ARBA" id="ARBA00021616"/>
    </source>
</evidence>
<evidence type="ECO:0000256" key="6">
    <source>
        <dbReference type="ARBA" id="ARBA00022833"/>
    </source>
</evidence>
<feature type="compositionally biased region" description="Polar residues" evidence="8">
    <location>
        <begin position="39"/>
        <end position="56"/>
    </location>
</feature>
<dbReference type="GO" id="GO:0006368">
    <property type="term" value="P:transcription elongation by RNA polymerase II"/>
    <property type="evidence" value="ECO:0007669"/>
    <property type="project" value="TreeGrafter"/>
</dbReference>
<comment type="similarity">
    <text evidence="2">Belongs to the BYE1 family.</text>
</comment>
<feature type="compositionally biased region" description="Basic and acidic residues" evidence="8">
    <location>
        <begin position="1130"/>
        <end position="1139"/>
    </location>
</feature>
<dbReference type="OrthoDB" id="436852at2759"/>
<dbReference type="GO" id="GO:0031564">
    <property type="term" value="P:transcription antitermination"/>
    <property type="evidence" value="ECO:0007669"/>
    <property type="project" value="TreeGrafter"/>
</dbReference>
<feature type="compositionally biased region" description="Low complexity" evidence="8">
    <location>
        <begin position="1"/>
        <end position="21"/>
    </location>
</feature>
<feature type="compositionally biased region" description="Low complexity" evidence="8">
    <location>
        <begin position="1108"/>
        <end position="1117"/>
    </location>
</feature>
<feature type="compositionally biased region" description="Low complexity" evidence="8">
    <location>
        <begin position="623"/>
        <end position="634"/>
    </location>
</feature>
<comment type="function">
    <text evidence="1">Negative regulator of transcription elongation.</text>
</comment>
<keyword evidence="4" id="KW-0479">Metal-binding</keyword>
<feature type="domain" description="PHD-type" evidence="9">
    <location>
        <begin position="85"/>
        <end position="135"/>
    </location>
</feature>
<feature type="region of interest" description="Disordered" evidence="8">
    <location>
        <begin position="945"/>
        <end position="1014"/>
    </location>
</feature>
<dbReference type="Pfam" id="PF07744">
    <property type="entry name" value="SPOC"/>
    <property type="match status" value="1"/>
</dbReference>
<dbReference type="GO" id="GO:0031440">
    <property type="term" value="P:regulation of mRNA 3'-end processing"/>
    <property type="evidence" value="ECO:0007669"/>
    <property type="project" value="TreeGrafter"/>
</dbReference>
<dbReference type="GO" id="GO:0006362">
    <property type="term" value="P:transcription elongation by RNA polymerase I"/>
    <property type="evidence" value="ECO:0007669"/>
    <property type="project" value="TreeGrafter"/>
</dbReference>
<evidence type="ECO:0000256" key="4">
    <source>
        <dbReference type="ARBA" id="ARBA00022723"/>
    </source>
</evidence>
<keyword evidence="6" id="KW-0862">Zinc</keyword>
<feature type="region of interest" description="Disordered" evidence="8">
    <location>
        <begin position="164"/>
        <end position="290"/>
    </location>
</feature>
<dbReference type="SUPFAM" id="SSF46942">
    <property type="entry name" value="Elongation factor TFIIS domain 2"/>
    <property type="match status" value="1"/>
</dbReference>
<feature type="compositionally biased region" description="Low complexity" evidence="8">
    <location>
        <begin position="514"/>
        <end position="539"/>
    </location>
</feature>
<feature type="compositionally biased region" description="Basic and acidic residues" evidence="8">
    <location>
        <begin position="1153"/>
        <end position="1162"/>
    </location>
</feature>
<dbReference type="GO" id="GO:0005634">
    <property type="term" value="C:nucleus"/>
    <property type="evidence" value="ECO:0007669"/>
    <property type="project" value="TreeGrafter"/>
</dbReference>
<dbReference type="InterPro" id="IPR011011">
    <property type="entry name" value="Znf_FYVE_PHD"/>
</dbReference>
<dbReference type="SUPFAM" id="SSF57903">
    <property type="entry name" value="FYVE/PHD zinc finger"/>
    <property type="match status" value="1"/>
</dbReference>
<evidence type="ECO:0000256" key="7">
    <source>
        <dbReference type="PROSITE-ProRule" id="PRU00146"/>
    </source>
</evidence>
<dbReference type="Proteomes" id="UP000807342">
    <property type="component" value="Unassembled WGS sequence"/>
</dbReference>
<gene>
    <name evidence="11" type="ORF">P691DRAFT_809892</name>
</gene>
<evidence type="ECO:0000256" key="8">
    <source>
        <dbReference type="SAM" id="MobiDB-lite"/>
    </source>
</evidence>
<evidence type="ECO:0000313" key="11">
    <source>
        <dbReference type="EMBL" id="KAF9454334.1"/>
    </source>
</evidence>
<dbReference type="InterPro" id="IPR019786">
    <property type="entry name" value="Zinc_finger_PHD-type_CS"/>
</dbReference>
<dbReference type="CDD" id="cd21538">
    <property type="entry name" value="SPOC_TFIIS"/>
    <property type="match status" value="1"/>
</dbReference>
<dbReference type="InterPro" id="IPR036575">
    <property type="entry name" value="TFIIS_cen_dom_sf"/>
</dbReference>
<dbReference type="EMBL" id="MU151055">
    <property type="protein sequence ID" value="KAF9454334.1"/>
    <property type="molecule type" value="Genomic_DNA"/>
</dbReference>
<dbReference type="Pfam" id="PF07500">
    <property type="entry name" value="TFIIS_M"/>
    <property type="match status" value="1"/>
</dbReference>
<dbReference type="Gene3D" id="1.10.472.30">
    <property type="entry name" value="Transcription elongation factor S-II, central domain"/>
    <property type="match status" value="1"/>
</dbReference>